<sequence length="347" mass="39044">MPAWSLLFDDFIGQYVVGPHYGIEEVDDYLIEKIAHKDSLPLLWTSEDGLYELRDLEWDKTPSIGLFFSDSGRSAQVGFYIQGMAWVEESHRGKALGVQMIKVAAELMNGSPVGSSDLMGFSEAGEAAHRRAHREIVLDAYEKGLPIPQDVADEYNLKLDPHQIAKSEMFTLATTLRNFFEPHWEDWRLEKAAWMGKSYREKLNLSEIPISHNMCRLTCASAATILASKDIIAIVKGGEPVLDYQLDGSAICTSPGGMETTTGEWRGHYWLEIPLLSLILDITGDQFGWEPVIVTDTSDPRYAANFTNPEISEALMYVEMTSEKWAGQWQEEVDIDVRDAHKTTPFS</sequence>
<accession>A0A367UKJ1</accession>
<reference evidence="1 2" key="1">
    <citation type="submission" date="2014-07" db="EMBL/GenBank/DDBJ databases">
        <title>Draft genome sequence of Thalassospira xianhensis P-4 (MCCC 1A02616).</title>
        <authorList>
            <person name="Lai Q."/>
            <person name="Shao Z."/>
        </authorList>
    </citation>
    <scope>NUCLEOTIDE SEQUENCE [LARGE SCALE GENOMIC DNA]</scope>
    <source>
        <strain evidence="1 2">MCCC 1A02616</strain>
    </source>
</reference>
<name>A0A367UKJ1_9PROT</name>
<dbReference type="AlphaFoldDB" id="A0A367UKJ1"/>
<gene>
    <name evidence="1" type="ORF">TH5_02195</name>
</gene>
<proteinExistence type="predicted"/>
<comment type="caution">
    <text evidence="1">The sequence shown here is derived from an EMBL/GenBank/DDBJ whole genome shotgun (WGS) entry which is preliminary data.</text>
</comment>
<protein>
    <submittedName>
        <fullName evidence="1">Uncharacterized protein</fullName>
    </submittedName>
</protein>
<evidence type="ECO:0000313" key="1">
    <source>
        <dbReference type="EMBL" id="RCK07854.1"/>
    </source>
</evidence>
<dbReference type="Proteomes" id="UP000252419">
    <property type="component" value="Unassembled WGS sequence"/>
</dbReference>
<dbReference type="RefSeq" id="WP_114120487.1">
    <property type="nucleotide sequence ID" value="NZ_JPWA01000001.1"/>
</dbReference>
<evidence type="ECO:0000313" key="2">
    <source>
        <dbReference type="Proteomes" id="UP000252419"/>
    </source>
</evidence>
<dbReference type="EMBL" id="JPWA01000001">
    <property type="protein sequence ID" value="RCK07854.1"/>
    <property type="molecule type" value="Genomic_DNA"/>
</dbReference>
<organism evidence="1 2">
    <name type="scientific">Thalassospira xianhensis MCCC 1A02616</name>
    <dbReference type="NCBI Taxonomy" id="1177929"/>
    <lineage>
        <taxon>Bacteria</taxon>
        <taxon>Pseudomonadati</taxon>
        <taxon>Pseudomonadota</taxon>
        <taxon>Alphaproteobacteria</taxon>
        <taxon>Rhodospirillales</taxon>
        <taxon>Thalassospiraceae</taxon>
        <taxon>Thalassospira</taxon>
    </lineage>
</organism>
<keyword evidence="2" id="KW-1185">Reference proteome</keyword>